<proteinExistence type="predicted"/>
<dbReference type="AlphaFoldDB" id="A0A142VVW6"/>
<dbReference type="Proteomes" id="UP000076234">
    <property type="component" value="Chromosome"/>
</dbReference>
<name>A0A142VVW6_9SPHN</name>
<dbReference type="EMBL" id="CP013342">
    <property type="protein sequence ID" value="AMU93881.1"/>
    <property type="molecule type" value="Genomic_DNA"/>
</dbReference>
<reference evidence="3" key="1">
    <citation type="submission" date="2015-11" db="EMBL/GenBank/DDBJ databases">
        <title>Complete genome sequence of a polyethylene glycol-degrading strain Sphingopyxis terrae strain 203-1 (NBRC 15098).</title>
        <authorList>
            <person name="Yoshiyuki O."/>
            <person name="Shouta N."/>
            <person name="Nagata Y."/>
            <person name="Numata M."/>
            <person name="Tsuchikane K."/>
            <person name="Hosoyama A."/>
            <person name="Yamazoe A."/>
            <person name="Tsuda M."/>
            <person name="Fujita N."/>
            <person name="Kawai F."/>
        </authorList>
    </citation>
    <scope>NUCLEOTIDE SEQUENCE [LARGE SCALE GENOMIC DNA]</scope>
    <source>
        <strain evidence="3">203-1</strain>
    </source>
</reference>
<reference evidence="2 3" key="2">
    <citation type="journal article" date="2016" name="Genome Announc.">
        <title>Complete Genome Sequence of Sphingopyxis terrae Strain 203-1 (NBRC 111660), a Polyethylene Glycol Degrader.</title>
        <authorList>
            <person name="Ohtsubo Y."/>
            <person name="Nonoyama S."/>
            <person name="Nagata Y."/>
            <person name="Numata M."/>
            <person name="Tsuchikane K."/>
            <person name="Hosoyama A."/>
            <person name="Yamazoe A."/>
            <person name="Tsuda M."/>
            <person name="Fujita N."/>
            <person name="Kawai F."/>
        </authorList>
    </citation>
    <scope>NUCLEOTIDE SEQUENCE [LARGE SCALE GENOMIC DNA]</scope>
    <source>
        <strain evidence="2 3">203-1</strain>
    </source>
</reference>
<evidence type="ECO:0000313" key="2">
    <source>
        <dbReference type="EMBL" id="AMU93881.1"/>
    </source>
</evidence>
<dbReference type="STRING" id="1219058.AOA14_04600"/>
<gene>
    <name evidence="2" type="ORF">AOA14_04600</name>
</gene>
<feature type="domain" description="DUF2779" evidence="1">
    <location>
        <begin position="280"/>
        <end position="402"/>
    </location>
</feature>
<dbReference type="KEGG" id="ster:AOA14_04600"/>
<sequence length="471" mass="52050">MIQISKSDFLEYRSCAKGWWLKHRKRDAVNWPAPSAFDRMLMADGYLVEAQAKKLVATWPHHDDCTFQRVFDAGSLYARADLVHDLGGGVIDLYEIKGSTSLKSSSGQDHVDDACFQTLVAERSGVSVRSVYIMHVNGEYARDGAIDPAALLVIVDVTSEVRARSAGINEEIEAAIALIRVDLIDEQGCTCRHIGKAGHCASFAYFNPDIPENSAYLLPRISRKRLETLDSEQRLAIDHVTEKDVTPAQLPIWRALASGEPLIDHEAIGAFLEPLQWPLHFYDYETFAAAVPIADGHQPQQAMPVQFSLHRLAADGRLEHAEFLADGPGQQADLVAAMRAAFMDEGSAIVWNKSFEKGCNDRMADLLPDAAAFLAGINERTVDLMDPFKAHYVHPGFGGSTSIKKVLPILCPHLQYDPSAVHDGAGAMEAWIHMVETSDPAERTRLATELKNYCKLDSLAMVEIFRVLRAL</sequence>
<dbReference type="InterPro" id="IPR021301">
    <property type="entry name" value="DUF2779"/>
</dbReference>
<protein>
    <recommendedName>
        <fullName evidence="1">DUF2779 domain-containing protein</fullName>
    </recommendedName>
</protein>
<accession>A0A142VVW6</accession>
<organism evidence="2 3">
    <name type="scientific">Sphingopyxis terrae subsp. terrae NBRC 15098</name>
    <dbReference type="NCBI Taxonomy" id="1219058"/>
    <lineage>
        <taxon>Bacteria</taxon>
        <taxon>Pseudomonadati</taxon>
        <taxon>Pseudomonadota</taxon>
        <taxon>Alphaproteobacteria</taxon>
        <taxon>Sphingomonadales</taxon>
        <taxon>Sphingomonadaceae</taxon>
        <taxon>Sphingopyxis</taxon>
    </lineage>
</organism>
<evidence type="ECO:0000259" key="1">
    <source>
        <dbReference type="Pfam" id="PF11074"/>
    </source>
</evidence>
<dbReference type="RefSeq" id="WP_062900951.1">
    <property type="nucleotide sequence ID" value="NZ_CP013342.1"/>
</dbReference>
<dbReference type="Pfam" id="PF11074">
    <property type="entry name" value="DUF2779"/>
    <property type="match status" value="1"/>
</dbReference>
<evidence type="ECO:0000313" key="3">
    <source>
        <dbReference type="Proteomes" id="UP000076234"/>
    </source>
</evidence>